<keyword evidence="1" id="KW-0732">Signal</keyword>
<accession>A0A7U4DQ03</accession>
<dbReference type="AlphaFoldDB" id="A0A7U4DQ03"/>
<dbReference type="InterPro" id="IPR008309">
    <property type="entry name" value="YdbL"/>
</dbReference>
<organism evidence="2 3">
    <name type="scientific">Desulfobulbus propionicus (strain ATCC 33891 / DSM 2032 / VKM B-1956 / 1pr3)</name>
    <dbReference type="NCBI Taxonomy" id="577650"/>
    <lineage>
        <taxon>Bacteria</taxon>
        <taxon>Pseudomonadati</taxon>
        <taxon>Thermodesulfobacteriota</taxon>
        <taxon>Desulfobulbia</taxon>
        <taxon>Desulfobulbales</taxon>
        <taxon>Desulfobulbaceae</taxon>
        <taxon>Desulfobulbus</taxon>
    </lineage>
</organism>
<proteinExistence type="predicted"/>
<dbReference type="KEGG" id="dpr:Despr_2549"/>
<sequence>MKRWIMTVLFLLLCGQTALALDLQTAKAQGLVGETPSGYLAQVQSGNGETAQLVHSINAQRKQEYEKIAQRNKTSLQAVEQLAGQQAMDKTPGGQYILVNGTWTKK</sequence>
<evidence type="ECO:0000256" key="1">
    <source>
        <dbReference type="SAM" id="SignalP"/>
    </source>
</evidence>
<name>A0A7U4DQ03_DESPD</name>
<keyword evidence="3" id="KW-1185">Reference proteome</keyword>
<dbReference type="PIRSF" id="PIRSF025560">
    <property type="entry name" value="UCP025560"/>
    <property type="match status" value="1"/>
</dbReference>
<feature type="signal peptide" evidence="1">
    <location>
        <begin position="1"/>
        <end position="20"/>
    </location>
</feature>
<dbReference type="Pfam" id="PF07027">
    <property type="entry name" value="DUF1318"/>
    <property type="match status" value="1"/>
</dbReference>
<reference evidence="2 3" key="1">
    <citation type="journal article" date="2011" name="Stand. Genomic Sci.">
        <title>Complete genome sequence of Desulfobulbus propionicus type strain (1pr3).</title>
        <authorList>
            <person name="Pagani I."/>
            <person name="Lapidus A."/>
            <person name="Nolan M."/>
            <person name="Lucas S."/>
            <person name="Hammon N."/>
            <person name="Deshpande S."/>
            <person name="Cheng J.F."/>
            <person name="Chertkov O."/>
            <person name="Davenport K."/>
            <person name="Tapia R."/>
            <person name="Han C."/>
            <person name="Goodwin L."/>
            <person name="Pitluck S."/>
            <person name="Liolios K."/>
            <person name="Mavromatis K."/>
            <person name="Ivanova N."/>
            <person name="Mikhailova N."/>
            <person name="Pati A."/>
            <person name="Chen A."/>
            <person name="Palaniappan K."/>
            <person name="Land M."/>
            <person name="Hauser L."/>
            <person name="Chang Y.J."/>
            <person name="Jeffries C.D."/>
            <person name="Detter J.C."/>
            <person name="Brambilla E."/>
            <person name="Kannan K.P."/>
            <person name="Djao O.D."/>
            <person name="Rohde M."/>
            <person name="Pukall R."/>
            <person name="Spring S."/>
            <person name="Goker M."/>
            <person name="Sikorski J."/>
            <person name="Woyke T."/>
            <person name="Bristow J."/>
            <person name="Eisen J.A."/>
            <person name="Markowitz V."/>
            <person name="Hugenholtz P."/>
            <person name="Kyrpides N.C."/>
            <person name="Klenk H.P."/>
        </authorList>
    </citation>
    <scope>NUCLEOTIDE SEQUENCE [LARGE SCALE GENOMIC DNA]</scope>
    <source>
        <strain evidence="3">ATCC 33891 / DSM 2032 / 1pr3</strain>
    </source>
</reference>
<feature type="chain" id="PRO_5031472113" evidence="1">
    <location>
        <begin position="21"/>
        <end position="106"/>
    </location>
</feature>
<evidence type="ECO:0000313" key="2">
    <source>
        <dbReference type="EMBL" id="ADW18686.1"/>
    </source>
</evidence>
<dbReference type="RefSeq" id="WP_015725212.1">
    <property type="nucleotide sequence ID" value="NC_014972.1"/>
</dbReference>
<evidence type="ECO:0000313" key="3">
    <source>
        <dbReference type="Proteomes" id="UP000006365"/>
    </source>
</evidence>
<dbReference type="EMBL" id="CP002364">
    <property type="protein sequence ID" value="ADW18686.1"/>
    <property type="molecule type" value="Genomic_DNA"/>
</dbReference>
<gene>
    <name evidence="2" type="ordered locus">Despr_2549</name>
</gene>
<dbReference type="Proteomes" id="UP000006365">
    <property type="component" value="Chromosome"/>
</dbReference>
<protein>
    <submittedName>
        <fullName evidence="2">Uncharacterized conserved protein UCP025560</fullName>
    </submittedName>
</protein>